<name>A0A7X6KWQ2_9CELL</name>
<gene>
    <name evidence="6" type="ORF">HGA03_13345</name>
</gene>
<dbReference type="InterPro" id="IPR001733">
    <property type="entry name" value="Peptidase_S26B"/>
</dbReference>
<dbReference type="GO" id="GO:0004252">
    <property type="term" value="F:serine-type endopeptidase activity"/>
    <property type="evidence" value="ECO:0007669"/>
    <property type="project" value="UniProtKB-UniRule"/>
</dbReference>
<keyword evidence="3" id="KW-1133">Transmembrane helix</keyword>
<dbReference type="GO" id="GO:0006465">
    <property type="term" value="P:signal peptide processing"/>
    <property type="evidence" value="ECO:0007669"/>
    <property type="project" value="UniProtKB-UniRule"/>
</dbReference>
<dbReference type="SUPFAM" id="SSF51306">
    <property type="entry name" value="LexA/Signal peptidase"/>
    <property type="match status" value="1"/>
</dbReference>
<evidence type="ECO:0000256" key="2">
    <source>
        <dbReference type="ARBA" id="ARBA00022692"/>
    </source>
</evidence>
<organism evidence="6 7">
    <name type="scientific">Cellulomonas denverensis</name>
    <dbReference type="NCBI Taxonomy" id="264297"/>
    <lineage>
        <taxon>Bacteria</taxon>
        <taxon>Bacillati</taxon>
        <taxon>Actinomycetota</taxon>
        <taxon>Actinomycetes</taxon>
        <taxon>Micrococcales</taxon>
        <taxon>Cellulomonadaceae</taxon>
        <taxon>Cellulomonas</taxon>
    </lineage>
</organism>
<dbReference type="GO" id="GO:0016020">
    <property type="term" value="C:membrane"/>
    <property type="evidence" value="ECO:0007669"/>
    <property type="project" value="UniProtKB-SubCell"/>
</dbReference>
<evidence type="ECO:0000256" key="1">
    <source>
        <dbReference type="ARBA" id="ARBA00004370"/>
    </source>
</evidence>
<keyword evidence="2" id="KW-0812">Transmembrane</keyword>
<dbReference type="AlphaFoldDB" id="A0A7X6KWQ2"/>
<evidence type="ECO:0000256" key="4">
    <source>
        <dbReference type="ARBA" id="ARBA00023136"/>
    </source>
</evidence>
<evidence type="ECO:0000256" key="3">
    <source>
        <dbReference type="ARBA" id="ARBA00022989"/>
    </source>
</evidence>
<dbReference type="InterPro" id="IPR036286">
    <property type="entry name" value="LexA/Signal_pep-like_sf"/>
</dbReference>
<dbReference type="PANTHER" id="PTHR10806">
    <property type="entry name" value="SIGNAL PEPTIDASE COMPLEX CATALYTIC SUBUNIT SEC11"/>
    <property type="match status" value="1"/>
</dbReference>
<dbReference type="Proteomes" id="UP000581206">
    <property type="component" value="Unassembled WGS sequence"/>
</dbReference>
<comment type="caution">
    <text evidence="6">The sequence shown here is derived from an EMBL/GenBank/DDBJ whole genome shotgun (WGS) entry which is preliminary data.</text>
</comment>
<evidence type="ECO:0000313" key="6">
    <source>
        <dbReference type="EMBL" id="NKY23652.1"/>
    </source>
</evidence>
<evidence type="ECO:0000313" key="7">
    <source>
        <dbReference type="Proteomes" id="UP000581206"/>
    </source>
</evidence>
<sequence length="181" mass="19042">MRGVLRFVRLAGSTMLVGVAGLALLAGVLVPRIAGATPYVVLTDSMAPGMPSGSLVVVRPVAAEDVAVGDVITYQLRSGEEQVVTHRVEAIGTRVGGERVFTTRGDANTVADLRPVRAVQVRGERWYAVPYLGRVSALLTGSERQAVATVLAAVLLGYGAWQVVQARRERGRPMPAPGVAT</sequence>
<comment type="subcellular location">
    <subcellularLocation>
        <location evidence="1">Membrane</location>
    </subcellularLocation>
</comment>
<keyword evidence="7" id="KW-1185">Reference proteome</keyword>
<dbReference type="PANTHER" id="PTHR10806:SF6">
    <property type="entry name" value="SIGNAL PEPTIDASE COMPLEX CATALYTIC SUBUNIT SEC11"/>
    <property type="match status" value="1"/>
</dbReference>
<protein>
    <recommendedName>
        <fullName evidence="5">Signal peptidase I</fullName>
        <ecNumber evidence="5">3.4.21.89</ecNumber>
    </recommendedName>
</protein>
<keyword evidence="4" id="KW-0472">Membrane</keyword>
<dbReference type="CDD" id="cd06530">
    <property type="entry name" value="S26_SPase_I"/>
    <property type="match status" value="1"/>
</dbReference>
<dbReference type="NCBIfam" id="TIGR02228">
    <property type="entry name" value="sigpep_I_arch"/>
    <property type="match status" value="1"/>
</dbReference>
<evidence type="ECO:0000256" key="5">
    <source>
        <dbReference type="NCBIfam" id="TIGR02228"/>
    </source>
</evidence>
<dbReference type="InterPro" id="IPR019533">
    <property type="entry name" value="Peptidase_S26"/>
</dbReference>
<reference evidence="6 7" key="1">
    <citation type="submission" date="2020-04" db="EMBL/GenBank/DDBJ databases">
        <title>MicrobeNet Type strains.</title>
        <authorList>
            <person name="Nicholson A.C."/>
        </authorList>
    </citation>
    <scope>NUCLEOTIDE SEQUENCE [LARGE SCALE GENOMIC DNA]</scope>
    <source>
        <strain evidence="6 7">ATCC BAA-788</strain>
    </source>
</reference>
<proteinExistence type="predicted"/>
<dbReference type="EC" id="3.4.21.89" evidence="5"/>
<dbReference type="EMBL" id="JAAXOX010000007">
    <property type="protein sequence ID" value="NKY23652.1"/>
    <property type="molecule type" value="Genomic_DNA"/>
</dbReference>
<dbReference type="GO" id="GO:0009003">
    <property type="term" value="F:signal peptidase activity"/>
    <property type="evidence" value="ECO:0007669"/>
    <property type="project" value="UniProtKB-EC"/>
</dbReference>
<keyword evidence="6" id="KW-0378">Hydrolase</keyword>
<accession>A0A7X6KWQ2</accession>